<comment type="similarity">
    <text evidence="6">Belongs to the FtsA/MreB family.</text>
</comment>
<evidence type="ECO:0000256" key="1">
    <source>
        <dbReference type="ARBA" id="ARBA00004496"/>
    </source>
</evidence>
<dbReference type="SUPFAM" id="SSF53067">
    <property type="entry name" value="Actin-like ATPase domain"/>
    <property type="match status" value="2"/>
</dbReference>
<dbReference type="InterPro" id="IPR043129">
    <property type="entry name" value="ATPase_NBD"/>
</dbReference>
<dbReference type="RefSeq" id="WP_221920074.1">
    <property type="nucleotide sequence ID" value="NZ_CP173660.1"/>
</dbReference>
<dbReference type="Proteomes" id="UP000779049">
    <property type="component" value="Unassembled WGS sequence"/>
</dbReference>
<keyword evidence="4" id="KW-0067">ATP-binding</keyword>
<comment type="subcellular location">
    <subcellularLocation>
        <location evidence="1">Cytoplasm</location>
    </subcellularLocation>
</comment>
<accession>A0ABS7L927</accession>
<dbReference type="PANTHER" id="PTHR42749">
    <property type="entry name" value="CELL SHAPE-DETERMINING PROTEIN MREB"/>
    <property type="match status" value="1"/>
</dbReference>
<evidence type="ECO:0000256" key="2">
    <source>
        <dbReference type="ARBA" id="ARBA00022490"/>
    </source>
</evidence>
<organism evidence="7 8">
    <name type="scientific">Sellimonas caecigallum</name>
    <dbReference type="NCBI Taxonomy" id="2592333"/>
    <lineage>
        <taxon>Bacteria</taxon>
        <taxon>Bacillati</taxon>
        <taxon>Bacillota</taxon>
        <taxon>Clostridia</taxon>
        <taxon>Lachnospirales</taxon>
        <taxon>Lachnospiraceae</taxon>
        <taxon>Sellimonas</taxon>
    </lineage>
</organism>
<evidence type="ECO:0000256" key="6">
    <source>
        <dbReference type="ARBA" id="ARBA00023458"/>
    </source>
</evidence>
<dbReference type="PANTHER" id="PTHR42749:SF1">
    <property type="entry name" value="CELL SHAPE-DETERMINING PROTEIN MREB"/>
    <property type="match status" value="1"/>
</dbReference>
<evidence type="ECO:0000256" key="3">
    <source>
        <dbReference type="ARBA" id="ARBA00022741"/>
    </source>
</evidence>
<protein>
    <submittedName>
        <fullName evidence="7">Rod shape-determining protein</fullName>
    </submittedName>
</protein>
<evidence type="ECO:0000256" key="5">
    <source>
        <dbReference type="ARBA" id="ARBA00022960"/>
    </source>
</evidence>
<dbReference type="InterPro" id="IPR056546">
    <property type="entry name" value="MreB_MamK-like"/>
</dbReference>
<dbReference type="Gene3D" id="3.30.420.40">
    <property type="match status" value="3"/>
</dbReference>
<evidence type="ECO:0000256" key="4">
    <source>
        <dbReference type="ARBA" id="ARBA00022840"/>
    </source>
</evidence>
<dbReference type="Pfam" id="PF06723">
    <property type="entry name" value="MreB_Mbl"/>
    <property type="match status" value="1"/>
</dbReference>
<dbReference type="InterPro" id="IPR004753">
    <property type="entry name" value="MreB"/>
</dbReference>
<evidence type="ECO:0000313" key="8">
    <source>
        <dbReference type="Proteomes" id="UP000779049"/>
    </source>
</evidence>
<reference evidence="7 8" key="1">
    <citation type="journal article" date="2020" name="New Microbes New Infect">
        <title>Sellimonas caecigallum sp. nov., description and genome sequence of a new member of the Sellimonas genus isolated from the cecum of feral chicken.</title>
        <authorList>
            <person name="Wongkuna S."/>
            <person name="Ghimire S."/>
            <person name="Antony L."/>
            <person name="Chankhamhaengdecha S."/>
            <person name="Janvilisri T."/>
            <person name="Scaria J."/>
        </authorList>
    </citation>
    <scope>NUCLEOTIDE SEQUENCE [LARGE SCALE GENOMIC DNA]</scope>
    <source>
        <strain evidence="7 8">SW451</strain>
    </source>
</reference>
<dbReference type="EMBL" id="VIRV01000016">
    <property type="protein sequence ID" value="MBY0759472.1"/>
    <property type="molecule type" value="Genomic_DNA"/>
</dbReference>
<name>A0ABS7L927_9FIRM</name>
<evidence type="ECO:0000313" key="7">
    <source>
        <dbReference type="EMBL" id="MBY0759472.1"/>
    </source>
</evidence>
<keyword evidence="8" id="KW-1185">Reference proteome</keyword>
<sequence length="342" mass="38168">MTRNVYGLDLGTYQLKIYDKKEDRIWMEKNVVAISEDTNEMFAYGDVAYSMFERAPEHIRIEFPMKEGVISRFYDMQILLTRLLKPDDGLFSRGTEYVVAVPTDVTEVEKKAFYDLAIYSSAKAKKVNIVERALADAVGLGLDIMSSPGAAIVNIGGETTDISIVASGGIVMNRLLKIGGVTFDNALVTLVRHNQDFAIGRLTAEAVRKKMNVFWDDEGRKVTAAGIDLAEGGPRQQEIPVHAVRAAMREPLKQCADAVLLMLERTPPEVLSSIRRSGIYLTGGVARTPGITDYLEGKTGLMFHTVKEPEYCVAKGLREIIRSPELGRLAYSMKDENYRWMR</sequence>
<keyword evidence="3" id="KW-0547">Nucleotide-binding</keyword>
<comment type="caution">
    <text evidence="7">The sequence shown here is derived from an EMBL/GenBank/DDBJ whole genome shotgun (WGS) entry which is preliminary data.</text>
</comment>
<gene>
    <name evidence="7" type="ORF">FLB61_10305</name>
</gene>
<proteinExistence type="inferred from homology"/>
<keyword evidence="2" id="KW-0963">Cytoplasm</keyword>
<dbReference type="PRINTS" id="PR01652">
    <property type="entry name" value="SHAPEPROTEIN"/>
</dbReference>
<keyword evidence="5" id="KW-0133">Cell shape</keyword>